<protein>
    <recommendedName>
        <fullName evidence="3">Cell division protein ZapB</fullName>
    </recommendedName>
</protein>
<dbReference type="Proteomes" id="UP000279384">
    <property type="component" value="Unassembled WGS sequence"/>
</dbReference>
<evidence type="ECO:0000313" key="2">
    <source>
        <dbReference type="Proteomes" id="UP000279384"/>
    </source>
</evidence>
<organism evidence="1 2">
    <name type="scientific">Vogesella indigofera</name>
    <name type="common">Pseudomonas indigofera</name>
    <dbReference type="NCBI Taxonomy" id="45465"/>
    <lineage>
        <taxon>Bacteria</taxon>
        <taxon>Pseudomonadati</taxon>
        <taxon>Pseudomonadota</taxon>
        <taxon>Betaproteobacteria</taxon>
        <taxon>Neisseriales</taxon>
        <taxon>Chromobacteriaceae</taxon>
        <taxon>Vogesella</taxon>
    </lineage>
</organism>
<proteinExistence type="predicted"/>
<evidence type="ECO:0008006" key="3">
    <source>
        <dbReference type="Google" id="ProtNLM"/>
    </source>
</evidence>
<dbReference type="AlphaFoldDB" id="A0A495AY31"/>
<sequence>MEQELDYLEGRVVALIVRIHELENQNGRFAEVLAQTMKENAEMKFALEETRHRVAALMTRLPQEDAE</sequence>
<comment type="caution">
    <text evidence="1">The sequence shown here is derived from an EMBL/GenBank/DDBJ whole genome shotgun (WGS) entry which is preliminary data.</text>
</comment>
<dbReference type="RefSeq" id="WP_120812280.1">
    <property type="nucleotide sequence ID" value="NZ_JAYRSL010000010.1"/>
</dbReference>
<evidence type="ECO:0000313" key="1">
    <source>
        <dbReference type="EMBL" id="RKQ53240.1"/>
    </source>
</evidence>
<gene>
    <name evidence="1" type="ORF">C8E02_3172</name>
</gene>
<reference evidence="1 2" key="1">
    <citation type="submission" date="2018-10" db="EMBL/GenBank/DDBJ databases">
        <title>Genomic Encyclopedia of Type Strains, Phase IV (KMG-IV): sequencing the most valuable type-strain genomes for metagenomic binning, comparative biology and taxonomic classification.</title>
        <authorList>
            <person name="Goeker M."/>
        </authorList>
    </citation>
    <scope>NUCLEOTIDE SEQUENCE [LARGE SCALE GENOMIC DNA]</scope>
    <source>
        <strain evidence="1 2">DSM 3303</strain>
    </source>
</reference>
<accession>A0A495AY31</accession>
<name>A0A495AY31_VOGIN</name>
<dbReference type="EMBL" id="RBID01000019">
    <property type="protein sequence ID" value="RKQ53240.1"/>
    <property type="molecule type" value="Genomic_DNA"/>
</dbReference>